<comment type="caution">
    <text evidence="2">The sequence shown here is derived from an EMBL/GenBank/DDBJ whole genome shotgun (WGS) entry which is preliminary data.</text>
</comment>
<evidence type="ECO:0000313" key="2">
    <source>
        <dbReference type="EMBL" id="KAJ8423280.1"/>
    </source>
</evidence>
<keyword evidence="3" id="KW-1185">Reference proteome</keyword>
<feature type="compositionally biased region" description="Polar residues" evidence="1">
    <location>
        <begin position="66"/>
        <end position="77"/>
    </location>
</feature>
<organism evidence="2 3">
    <name type="scientific">Carnegiea gigantea</name>
    <dbReference type="NCBI Taxonomy" id="171969"/>
    <lineage>
        <taxon>Eukaryota</taxon>
        <taxon>Viridiplantae</taxon>
        <taxon>Streptophyta</taxon>
        <taxon>Embryophyta</taxon>
        <taxon>Tracheophyta</taxon>
        <taxon>Spermatophyta</taxon>
        <taxon>Magnoliopsida</taxon>
        <taxon>eudicotyledons</taxon>
        <taxon>Gunneridae</taxon>
        <taxon>Pentapetalae</taxon>
        <taxon>Caryophyllales</taxon>
        <taxon>Cactineae</taxon>
        <taxon>Cactaceae</taxon>
        <taxon>Cactoideae</taxon>
        <taxon>Echinocereeae</taxon>
        <taxon>Carnegiea</taxon>
    </lineage>
</organism>
<proteinExistence type="predicted"/>
<evidence type="ECO:0000313" key="3">
    <source>
        <dbReference type="Proteomes" id="UP001153076"/>
    </source>
</evidence>
<sequence length="180" mass="21066">MIVNPRGKIKMNLHQRKHHQINIRKNRVDDTRVEDMEGSDADDEMDIDIRDIKIVIKSGKQLRNMMKTSKSKGQWNMSRKKGISSWVEPHDKKRRRSDGPRTFSFNPQANQYTQAKLRFFISSKAVDLHHNGRQQYHQQGHQHYRYEVQNTLQQTENRLLLLLLPAEGPAPSASAGYHNN</sequence>
<evidence type="ECO:0000256" key="1">
    <source>
        <dbReference type="SAM" id="MobiDB-lite"/>
    </source>
</evidence>
<reference evidence="2" key="1">
    <citation type="submission" date="2022-04" db="EMBL/GenBank/DDBJ databases">
        <title>Carnegiea gigantea Genome sequencing and assembly v2.</title>
        <authorList>
            <person name="Copetti D."/>
            <person name="Sanderson M.J."/>
            <person name="Burquez A."/>
            <person name="Wojciechowski M.F."/>
        </authorList>
    </citation>
    <scope>NUCLEOTIDE SEQUENCE</scope>
    <source>
        <strain evidence="2">SGP5-SGP5p</strain>
        <tissue evidence="2">Aerial part</tissue>
    </source>
</reference>
<name>A0A9Q1GMI7_9CARY</name>
<dbReference type="Proteomes" id="UP001153076">
    <property type="component" value="Unassembled WGS sequence"/>
</dbReference>
<feature type="region of interest" description="Disordered" evidence="1">
    <location>
        <begin position="66"/>
        <end position="106"/>
    </location>
</feature>
<gene>
    <name evidence="2" type="ORF">Cgig2_022164</name>
</gene>
<dbReference type="AlphaFoldDB" id="A0A9Q1GMI7"/>
<accession>A0A9Q1GMI7</accession>
<dbReference type="EMBL" id="JAKOGI010002007">
    <property type="protein sequence ID" value="KAJ8423280.1"/>
    <property type="molecule type" value="Genomic_DNA"/>
</dbReference>
<protein>
    <submittedName>
        <fullName evidence="2">Uncharacterized protein</fullName>
    </submittedName>
</protein>